<reference evidence="2 3" key="2">
    <citation type="submission" date="2018-11" db="EMBL/GenBank/DDBJ databases">
        <authorList>
            <consortium name="Pathogen Informatics"/>
        </authorList>
    </citation>
    <scope>NUCLEOTIDE SEQUENCE [LARGE SCALE GENOMIC DNA]</scope>
</reference>
<protein>
    <submittedName>
        <fullName evidence="4">Secreted protein</fullName>
    </submittedName>
</protein>
<dbReference type="AlphaFoldDB" id="A0A183IWQ7"/>
<feature type="signal peptide" evidence="1">
    <location>
        <begin position="1"/>
        <end position="34"/>
    </location>
</feature>
<evidence type="ECO:0000256" key="1">
    <source>
        <dbReference type="SAM" id="SignalP"/>
    </source>
</evidence>
<evidence type="ECO:0000313" key="4">
    <source>
        <dbReference type="WBParaSite" id="SBAD_0000835301-mRNA-1"/>
    </source>
</evidence>
<sequence length="129" mass="14045">MYDQTDCGCGRRLGSATLLALLAILAAVSPSVHTRRTVVTFFYIKSSDAALVFAADRTSVHSFAEFRPRSSLNTPRAWMCATNDHAYCTPAEDTCVTEGSPGSLGSTCHWMVQQTDVPPQLPHRCSFMA</sequence>
<gene>
    <name evidence="2" type="ORF">SBAD_LOCUS8053</name>
</gene>
<evidence type="ECO:0000313" key="2">
    <source>
        <dbReference type="EMBL" id="VDP15158.1"/>
    </source>
</evidence>
<dbReference type="Proteomes" id="UP000270296">
    <property type="component" value="Unassembled WGS sequence"/>
</dbReference>
<dbReference type="EMBL" id="UZAM01011200">
    <property type="protein sequence ID" value="VDP15158.1"/>
    <property type="molecule type" value="Genomic_DNA"/>
</dbReference>
<keyword evidence="3" id="KW-1185">Reference proteome</keyword>
<name>A0A183IWQ7_9BILA</name>
<accession>A0A183IWQ7</accession>
<proteinExistence type="predicted"/>
<organism evidence="4">
    <name type="scientific">Soboliphyme baturini</name>
    <dbReference type="NCBI Taxonomy" id="241478"/>
    <lineage>
        <taxon>Eukaryota</taxon>
        <taxon>Metazoa</taxon>
        <taxon>Ecdysozoa</taxon>
        <taxon>Nematoda</taxon>
        <taxon>Enoplea</taxon>
        <taxon>Dorylaimia</taxon>
        <taxon>Dioctophymatida</taxon>
        <taxon>Dioctophymatoidea</taxon>
        <taxon>Soboliphymatidae</taxon>
        <taxon>Soboliphyme</taxon>
    </lineage>
</organism>
<keyword evidence="1" id="KW-0732">Signal</keyword>
<feature type="chain" id="PRO_5043140250" evidence="1">
    <location>
        <begin position="35"/>
        <end position="129"/>
    </location>
</feature>
<evidence type="ECO:0000313" key="3">
    <source>
        <dbReference type="Proteomes" id="UP000270296"/>
    </source>
</evidence>
<reference evidence="4" key="1">
    <citation type="submission" date="2016-06" db="UniProtKB">
        <authorList>
            <consortium name="WormBaseParasite"/>
        </authorList>
    </citation>
    <scope>IDENTIFICATION</scope>
</reference>
<dbReference type="WBParaSite" id="SBAD_0000835301-mRNA-1">
    <property type="protein sequence ID" value="SBAD_0000835301-mRNA-1"/>
    <property type="gene ID" value="SBAD_0000835301"/>
</dbReference>